<keyword evidence="2" id="KW-1185">Reference proteome</keyword>
<dbReference type="Proteomes" id="UP000486602">
    <property type="component" value="Unassembled WGS sequence"/>
</dbReference>
<dbReference type="RefSeq" id="WP_163287119.1">
    <property type="nucleotide sequence ID" value="NZ_JAAGVY010000068.1"/>
</dbReference>
<evidence type="ECO:0000313" key="1">
    <source>
        <dbReference type="EMBL" id="NEN25669.1"/>
    </source>
</evidence>
<reference evidence="1 2" key="1">
    <citation type="submission" date="2020-02" db="EMBL/GenBank/DDBJ databases">
        <title>Out from the shadows clarifying the taxonomy of the family Cryomorphaceae and related taxa by utilizing the GTDB taxonomic framework.</title>
        <authorList>
            <person name="Bowman J.P."/>
        </authorList>
    </citation>
    <scope>NUCLEOTIDE SEQUENCE [LARGE SCALE GENOMIC DNA]</scope>
    <source>
        <strain evidence="1 2">QSSC 1-22</strain>
    </source>
</reference>
<comment type="caution">
    <text evidence="1">The sequence shown here is derived from an EMBL/GenBank/DDBJ whole genome shotgun (WGS) entry which is preliminary data.</text>
</comment>
<accession>A0A7K3WVE5</accession>
<name>A0A7K3WVE5_9FLAO</name>
<dbReference type="AlphaFoldDB" id="A0A7K3WVE5"/>
<gene>
    <name evidence="1" type="ORF">G3O08_19430</name>
</gene>
<proteinExistence type="predicted"/>
<organism evidence="1 2">
    <name type="scientific">Cryomorpha ignava</name>
    <dbReference type="NCBI Taxonomy" id="101383"/>
    <lineage>
        <taxon>Bacteria</taxon>
        <taxon>Pseudomonadati</taxon>
        <taxon>Bacteroidota</taxon>
        <taxon>Flavobacteriia</taxon>
        <taxon>Flavobacteriales</taxon>
        <taxon>Cryomorphaceae</taxon>
        <taxon>Cryomorpha</taxon>
    </lineage>
</organism>
<dbReference type="EMBL" id="JAAGVY010000068">
    <property type="protein sequence ID" value="NEN25669.1"/>
    <property type="molecule type" value="Genomic_DNA"/>
</dbReference>
<protein>
    <submittedName>
        <fullName evidence="1">Uncharacterized protein</fullName>
    </submittedName>
</protein>
<evidence type="ECO:0000313" key="2">
    <source>
        <dbReference type="Proteomes" id="UP000486602"/>
    </source>
</evidence>
<sequence length="70" mass="8243">MQPKFEADIPKYGEGYIELKRQIESIRDWGKSHDKEADKKLIDYCNTIVATFKPEHLVEQTESKFVNWLG</sequence>